<evidence type="ECO:0000259" key="11">
    <source>
        <dbReference type="PROSITE" id="PS50929"/>
    </source>
</evidence>
<dbReference type="PANTHER" id="PTHR24221:SF654">
    <property type="entry name" value="ATP-BINDING CASSETTE SUB-FAMILY B MEMBER 6"/>
    <property type="match status" value="1"/>
</dbReference>
<dbReference type="Pfam" id="PF00005">
    <property type="entry name" value="ABC_tran"/>
    <property type="match status" value="1"/>
</dbReference>
<evidence type="ECO:0000259" key="10">
    <source>
        <dbReference type="PROSITE" id="PS50893"/>
    </source>
</evidence>
<protein>
    <submittedName>
        <fullName evidence="12">ABC transporter ATP-binding protein/permease</fullName>
    </submittedName>
</protein>
<dbReference type="PROSITE" id="PS00211">
    <property type="entry name" value="ABC_TRANSPORTER_1"/>
    <property type="match status" value="1"/>
</dbReference>
<keyword evidence="8 9" id="KW-0472">Membrane</keyword>
<dbReference type="InterPro" id="IPR017871">
    <property type="entry name" value="ABC_transporter-like_CS"/>
</dbReference>
<evidence type="ECO:0000256" key="7">
    <source>
        <dbReference type="ARBA" id="ARBA00022989"/>
    </source>
</evidence>
<dbReference type="InterPro" id="IPR003439">
    <property type="entry name" value="ABC_transporter-like_ATP-bd"/>
</dbReference>
<sequence>MYGKNLTNIKNKIKRSYTINLKLHYMLNSELLHYVQGTKKNILLNVLFRWFALLMNILISFSVARLLNDLFIGQPPNYFLYFISVLSFWLVKFLFERRAELYGHQLSESVKIDLRQKFFKKIISIGPSYNQKISTSKIMQLGGEGIEQLQTYYSGFMPQLFYSIAATLTMVVISFFINIKTSLILLLLSPIIPLVIVIGLRIAKKILSKYWKSYFSLGHIFLDNIQGLTMLKSYDLDAEKHLQMNLKAEDFRKKTMSLLRSQLNSINMMDIIAFGGLAAGIVTALYQLKNHQMSMFVLQGDTRLLAVFFIILLYYDFFVPLRILGSLFHVAMNGIWASTFIKDVLDAPENTQANQTIENLDYDIQLKEVSFSYDKNKIISHLNMEFPHKKITSIVGQSGCGKSTIANLLIATVTGYQGKIIIGGIENKFLTTENRMMTINMLTHNPYFFKGTVKENLHITNPNATNEEIDSLLRDVHLYDFLYEQQGLETYLSENAGNFSGGQKQRLAIARTLLQDPEILIFDEATSNIDEESEEIIMKLIRKISCEKTIIIISHRLSNVKLSDNIYYMSDGEVKEQGTHEELINAQKDYAILYQHQKHLEKYAK</sequence>
<evidence type="ECO:0000313" key="12">
    <source>
        <dbReference type="EMBL" id="AZA60132.1"/>
    </source>
</evidence>
<feature type="domain" description="ABC transmembrane type-1" evidence="11">
    <location>
        <begin position="43"/>
        <end position="333"/>
    </location>
</feature>
<evidence type="ECO:0000256" key="8">
    <source>
        <dbReference type="ARBA" id="ARBA00023136"/>
    </source>
</evidence>
<keyword evidence="6 12" id="KW-0067">ATP-binding</keyword>
<feature type="transmembrane region" description="Helical" evidence="9">
    <location>
        <begin position="46"/>
        <end position="66"/>
    </location>
</feature>
<feature type="transmembrane region" description="Helical" evidence="9">
    <location>
        <begin position="306"/>
        <end position="324"/>
    </location>
</feature>
<dbReference type="GO" id="GO:0005886">
    <property type="term" value="C:plasma membrane"/>
    <property type="evidence" value="ECO:0007669"/>
    <property type="project" value="UniProtKB-SubCell"/>
</dbReference>
<dbReference type="GO" id="GO:0034040">
    <property type="term" value="F:ATPase-coupled lipid transmembrane transporter activity"/>
    <property type="evidence" value="ECO:0007669"/>
    <property type="project" value="TreeGrafter"/>
</dbReference>
<dbReference type="SUPFAM" id="SSF52540">
    <property type="entry name" value="P-loop containing nucleoside triphosphate hydrolases"/>
    <property type="match status" value="1"/>
</dbReference>
<keyword evidence="4 9" id="KW-0812">Transmembrane</keyword>
<feature type="transmembrane region" description="Helical" evidence="9">
    <location>
        <begin position="266"/>
        <end position="286"/>
    </location>
</feature>
<dbReference type="Pfam" id="PF00664">
    <property type="entry name" value="ABC_membrane"/>
    <property type="match status" value="1"/>
</dbReference>
<keyword evidence="5" id="KW-0547">Nucleotide-binding</keyword>
<evidence type="ECO:0000256" key="4">
    <source>
        <dbReference type="ARBA" id="ARBA00022692"/>
    </source>
</evidence>
<dbReference type="PANTHER" id="PTHR24221">
    <property type="entry name" value="ATP-BINDING CASSETTE SUB-FAMILY B"/>
    <property type="match status" value="1"/>
</dbReference>
<dbReference type="InterPro" id="IPR003593">
    <property type="entry name" value="AAA+_ATPase"/>
</dbReference>
<evidence type="ECO:0000256" key="5">
    <source>
        <dbReference type="ARBA" id="ARBA00022741"/>
    </source>
</evidence>
<gene>
    <name evidence="12" type="ORF">EG340_03350</name>
</gene>
<dbReference type="GO" id="GO:0140359">
    <property type="term" value="F:ABC-type transporter activity"/>
    <property type="evidence" value="ECO:0007669"/>
    <property type="project" value="InterPro"/>
</dbReference>
<evidence type="ECO:0000256" key="2">
    <source>
        <dbReference type="ARBA" id="ARBA00022448"/>
    </source>
</evidence>
<evidence type="ECO:0000256" key="3">
    <source>
        <dbReference type="ARBA" id="ARBA00022475"/>
    </source>
</evidence>
<dbReference type="InterPro" id="IPR027417">
    <property type="entry name" value="P-loop_NTPase"/>
</dbReference>
<feature type="domain" description="ABC transporter" evidence="10">
    <location>
        <begin position="364"/>
        <end position="596"/>
    </location>
</feature>
<dbReference type="SMART" id="SM00382">
    <property type="entry name" value="AAA"/>
    <property type="match status" value="1"/>
</dbReference>
<dbReference type="GO" id="GO:0016887">
    <property type="term" value="F:ATP hydrolysis activity"/>
    <property type="evidence" value="ECO:0007669"/>
    <property type="project" value="InterPro"/>
</dbReference>
<accession>A0A3G6MWK8</accession>
<dbReference type="SUPFAM" id="SSF90123">
    <property type="entry name" value="ABC transporter transmembrane region"/>
    <property type="match status" value="1"/>
</dbReference>
<evidence type="ECO:0000256" key="1">
    <source>
        <dbReference type="ARBA" id="ARBA00004651"/>
    </source>
</evidence>
<organism evidence="12 13">
    <name type="scientific">Chryseobacterium indoltheticum</name>
    <dbReference type="NCBI Taxonomy" id="254"/>
    <lineage>
        <taxon>Bacteria</taxon>
        <taxon>Pseudomonadati</taxon>
        <taxon>Bacteroidota</taxon>
        <taxon>Flavobacteriia</taxon>
        <taxon>Flavobacteriales</taxon>
        <taxon>Weeksellaceae</taxon>
        <taxon>Chryseobacterium group</taxon>
        <taxon>Chryseobacterium</taxon>
    </lineage>
</organism>
<dbReference type="EMBL" id="CP033928">
    <property type="protein sequence ID" value="AZA60132.1"/>
    <property type="molecule type" value="Genomic_DNA"/>
</dbReference>
<dbReference type="InterPro" id="IPR036640">
    <property type="entry name" value="ABC1_TM_sf"/>
</dbReference>
<dbReference type="PROSITE" id="PS50929">
    <property type="entry name" value="ABC_TM1F"/>
    <property type="match status" value="1"/>
</dbReference>
<dbReference type="GO" id="GO:0005524">
    <property type="term" value="F:ATP binding"/>
    <property type="evidence" value="ECO:0007669"/>
    <property type="project" value="UniProtKB-KW"/>
</dbReference>
<feature type="transmembrane region" description="Helical" evidence="9">
    <location>
        <begin position="78"/>
        <end position="95"/>
    </location>
</feature>
<dbReference type="FunFam" id="3.40.50.300:FF:000854">
    <property type="entry name" value="Multidrug ABC transporter ATP-binding protein"/>
    <property type="match status" value="1"/>
</dbReference>
<dbReference type="PROSITE" id="PS50893">
    <property type="entry name" value="ABC_TRANSPORTER_2"/>
    <property type="match status" value="1"/>
</dbReference>
<keyword evidence="7 9" id="KW-1133">Transmembrane helix</keyword>
<dbReference type="InterPro" id="IPR011527">
    <property type="entry name" value="ABC1_TM_dom"/>
</dbReference>
<keyword evidence="3" id="KW-1003">Cell membrane</keyword>
<dbReference type="InterPro" id="IPR039421">
    <property type="entry name" value="Type_1_exporter"/>
</dbReference>
<reference evidence="12 13" key="1">
    <citation type="submission" date="2018-11" db="EMBL/GenBank/DDBJ databases">
        <title>Proposal to divide the Flavobacteriaceae and reorganize its genera based on Amino Acid Identity values calculated from whole genome sequences.</title>
        <authorList>
            <person name="Nicholson A.C."/>
            <person name="Gulvik C.A."/>
            <person name="Whitney A.M."/>
            <person name="Humrighouse B.W."/>
            <person name="Bell M."/>
            <person name="Holmes B."/>
            <person name="Steigerwalt A."/>
            <person name="Villarma A."/>
            <person name="Sheth M."/>
            <person name="Batra D."/>
            <person name="Pryor J."/>
            <person name="Bernardet J.-F."/>
            <person name="Hugo C."/>
            <person name="Kampfer P."/>
            <person name="Newman J."/>
            <person name="Mcquiston J.R."/>
        </authorList>
    </citation>
    <scope>NUCLEOTIDE SEQUENCE [LARGE SCALE GENOMIC DNA]</scope>
    <source>
        <strain evidence="12 13">G0211</strain>
    </source>
</reference>
<evidence type="ECO:0000256" key="6">
    <source>
        <dbReference type="ARBA" id="ARBA00022840"/>
    </source>
</evidence>
<evidence type="ECO:0000256" key="9">
    <source>
        <dbReference type="SAM" id="Phobius"/>
    </source>
</evidence>
<keyword evidence="2" id="KW-0813">Transport</keyword>
<name>A0A3G6MWK8_9FLAO</name>
<dbReference type="AlphaFoldDB" id="A0A3G6MWK8"/>
<evidence type="ECO:0000313" key="13">
    <source>
        <dbReference type="Proteomes" id="UP000269076"/>
    </source>
</evidence>
<feature type="transmembrane region" description="Helical" evidence="9">
    <location>
        <begin position="183"/>
        <end position="203"/>
    </location>
</feature>
<comment type="subcellular location">
    <subcellularLocation>
        <location evidence="1">Cell membrane</location>
        <topology evidence="1">Multi-pass membrane protein</topology>
    </subcellularLocation>
</comment>
<dbReference type="Gene3D" id="3.40.50.300">
    <property type="entry name" value="P-loop containing nucleotide triphosphate hydrolases"/>
    <property type="match status" value="1"/>
</dbReference>
<feature type="transmembrane region" description="Helical" evidence="9">
    <location>
        <begin position="160"/>
        <end position="177"/>
    </location>
</feature>
<dbReference type="Gene3D" id="1.20.1560.10">
    <property type="entry name" value="ABC transporter type 1, transmembrane domain"/>
    <property type="match status" value="1"/>
</dbReference>
<proteinExistence type="predicted"/>
<dbReference type="Proteomes" id="UP000269076">
    <property type="component" value="Chromosome"/>
</dbReference>